<dbReference type="SFLD" id="SFLDS00003">
    <property type="entry name" value="Haloacid_Dehalogenase"/>
    <property type="match status" value="1"/>
</dbReference>
<dbReference type="Gene3D" id="1.20.1110.10">
    <property type="entry name" value="Calcium-transporting ATPase, transmembrane domain"/>
    <property type="match status" value="1"/>
</dbReference>
<dbReference type="GO" id="GO:0005886">
    <property type="term" value="C:plasma membrane"/>
    <property type="evidence" value="ECO:0007669"/>
    <property type="project" value="TreeGrafter"/>
</dbReference>
<evidence type="ECO:0000256" key="4">
    <source>
        <dbReference type="ARBA" id="ARBA00022741"/>
    </source>
</evidence>
<feature type="transmembrane region" description="Helical" evidence="9">
    <location>
        <begin position="791"/>
        <end position="809"/>
    </location>
</feature>
<dbReference type="GO" id="GO:0005391">
    <property type="term" value="F:P-type sodium:potassium-exchanging transporter activity"/>
    <property type="evidence" value="ECO:0007669"/>
    <property type="project" value="TreeGrafter"/>
</dbReference>
<dbReference type="Gene3D" id="3.40.1110.10">
    <property type="entry name" value="Calcium-transporting ATPase, cytoplasmic domain N"/>
    <property type="match status" value="1"/>
</dbReference>
<dbReference type="PROSITE" id="PS00154">
    <property type="entry name" value="ATPASE_E1_E2"/>
    <property type="match status" value="1"/>
</dbReference>
<dbReference type="Gene3D" id="3.40.50.1000">
    <property type="entry name" value="HAD superfamily/HAD-like"/>
    <property type="match status" value="1"/>
</dbReference>
<dbReference type="Pfam" id="PF00690">
    <property type="entry name" value="Cation_ATPase_N"/>
    <property type="match status" value="1"/>
</dbReference>
<dbReference type="PANTHER" id="PTHR43294">
    <property type="entry name" value="SODIUM/POTASSIUM-TRANSPORTING ATPASE SUBUNIT ALPHA"/>
    <property type="match status" value="1"/>
</dbReference>
<reference evidence="11" key="1">
    <citation type="submission" date="2017-10" db="EMBL/GenBank/DDBJ databases">
        <title>Draft genome sequence of the planktic cyanobacteria Tychonema bourrellyi isolated from alpine lentic freshwater.</title>
        <authorList>
            <person name="Tett A."/>
            <person name="Armanini F."/>
            <person name="Asnicar F."/>
            <person name="Boscaini A."/>
            <person name="Pasolli E."/>
            <person name="Zolfo M."/>
            <person name="Donati C."/>
            <person name="Salmaso N."/>
            <person name="Segata N."/>
        </authorList>
    </citation>
    <scope>NUCLEOTIDE SEQUENCE</scope>
    <source>
        <strain evidence="11">FEM_GT703</strain>
    </source>
</reference>
<dbReference type="PRINTS" id="PR00120">
    <property type="entry name" value="HATPASE"/>
</dbReference>
<evidence type="ECO:0000256" key="6">
    <source>
        <dbReference type="ARBA" id="ARBA00022967"/>
    </source>
</evidence>
<comment type="subcellular location">
    <subcellularLocation>
        <location evidence="1">Membrane</location>
        <topology evidence="1">Multi-pass membrane protein</topology>
    </subcellularLocation>
</comment>
<evidence type="ECO:0000256" key="7">
    <source>
        <dbReference type="ARBA" id="ARBA00022989"/>
    </source>
</evidence>
<dbReference type="GO" id="GO:1902600">
    <property type="term" value="P:proton transmembrane transport"/>
    <property type="evidence" value="ECO:0007669"/>
    <property type="project" value="TreeGrafter"/>
</dbReference>
<dbReference type="GO" id="GO:0005524">
    <property type="term" value="F:ATP binding"/>
    <property type="evidence" value="ECO:0007669"/>
    <property type="project" value="UniProtKB-KW"/>
</dbReference>
<keyword evidence="3 9" id="KW-0812">Transmembrane</keyword>
<proteinExistence type="inferred from homology"/>
<dbReference type="FunFam" id="3.40.50.1000:FF:000028">
    <property type="entry name" value="Calcium-transporting P-type ATPase, putative"/>
    <property type="match status" value="1"/>
</dbReference>
<dbReference type="SMART" id="SM00831">
    <property type="entry name" value="Cation_ATPase_N"/>
    <property type="match status" value="1"/>
</dbReference>
<evidence type="ECO:0000256" key="5">
    <source>
        <dbReference type="ARBA" id="ARBA00022840"/>
    </source>
</evidence>
<evidence type="ECO:0000313" key="11">
    <source>
        <dbReference type="EMBL" id="PHX55166.1"/>
    </source>
</evidence>
<dbReference type="InterPro" id="IPR023298">
    <property type="entry name" value="ATPase_P-typ_TM_dom_sf"/>
</dbReference>
<keyword evidence="6" id="KW-1278">Translocase</keyword>
<dbReference type="Proteomes" id="UP000226442">
    <property type="component" value="Unassembled WGS sequence"/>
</dbReference>
<dbReference type="FunFam" id="3.40.1110.10:FF:000094">
    <property type="entry name" value="Cation-transporting P-type ATPase"/>
    <property type="match status" value="1"/>
</dbReference>
<dbReference type="InterPro" id="IPR023299">
    <property type="entry name" value="ATPase_P-typ_cyto_dom_N"/>
</dbReference>
<dbReference type="InterPro" id="IPR050510">
    <property type="entry name" value="Cation_transp_ATPase_P-type"/>
</dbReference>
<sequence length="921" mass="98983">MPATAANDVDVAEQSWHYLERSKVATTLETNLENGLDPAEVANRQQQFGSNELTVKAGKPAWLKFILQFNQPLLIILLSAGLIKALIGEWLNASVIWGVTTTNAIISFVQEAGAEKKIDALAKAVTTEATVIRGGKKLRVPSKELVVGDLVTLTSGDKVPADLRLIKVRDLQIDESGLTGESVAVEKELGQSGDLVLPQETPLAERDNMAYAGSFVTFGQGSGIVIAIANKTETGKISQLLDRHIDLTTPLTRKFNEFSQNWLLFVLGMATLTFAVRLGRPVPAGVSAFKEAVEPAVALIVGAIPEGLPAVITVTLAVGVSRMATRHAIVRKLPAVETLGGATVVCSDKTGTLTENQMTVQEIYSGGESYSVTGTGYSPEGEIQLNQLPINVSQSPTLQECLQAGLICNDSHLEFKDNNWIAIGDPTEGALIAAAKKAELSQQVLEKSMPRLDSIPFESQFQYMATLHQTPTGKVLYVKGSVESVLSRCGSSLDTQGNPAEVDREQAHHQVDEMAKQGLRVLAIAKKVVPESQNSVNHSDLESGLIFLGLQGMIDPPRAEAIAAVQACQTAGIQVKMITGDHIATAKAIARRMGFRKTKHNRELVAYTGAQLAAMDKNELAEAVEAGSVFARVAPEQKLRLVEALQLQGEIVAMTGDGVNDAPALKQADIGIAMGSGTEVSKEAADMILTDDNFASIECAIEEGRSVYKNLLKAISFILPVNGGESMTILLSTLLGRELPILSLQILWLNMLNSITMTVPLAFEPKSPGVMQQQPRSANEPLLTASRIKRIIAISLYNWTVIFGMFEWVRQADWGTIELARTMAIQALVMGRIFYLLSLSQLLPSLIAKFSGSKEEVSGAPALGVGIVLAVILQIIFANSPFINGIFETAPMNLDQWLICFGVALPMIGVALSVNRFDPPN</sequence>
<dbReference type="SUPFAM" id="SSF56784">
    <property type="entry name" value="HAD-like"/>
    <property type="match status" value="1"/>
</dbReference>
<dbReference type="InterPro" id="IPR008250">
    <property type="entry name" value="ATPase_P-typ_transduc_dom_A_sf"/>
</dbReference>
<dbReference type="PANTHER" id="PTHR43294:SF20">
    <property type="entry name" value="P-TYPE ATPASE"/>
    <property type="match status" value="1"/>
</dbReference>
<dbReference type="Gene3D" id="2.70.150.10">
    <property type="entry name" value="Calcium-transporting ATPase, cytoplasmic transduction domain A"/>
    <property type="match status" value="1"/>
</dbReference>
<dbReference type="InterPro" id="IPR004014">
    <property type="entry name" value="ATPase_P-typ_cation-transptr_N"/>
</dbReference>
<dbReference type="PRINTS" id="PR00119">
    <property type="entry name" value="CATATPASE"/>
</dbReference>
<evidence type="ECO:0000256" key="3">
    <source>
        <dbReference type="ARBA" id="ARBA00022692"/>
    </source>
</evidence>
<keyword evidence="8 9" id="KW-0472">Membrane</keyword>
<dbReference type="InterPro" id="IPR059000">
    <property type="entry name" value="ATPase_P-type_domA"/>
</dbReference>
<evidence type="ECO:0000256" key="1">
    <source>
        <dbReference type="ARBA" id="ARBA00004141"/>
    </source>
</evidence>
<dbReference type="NCBIfam" id="TIGR01494">
    <property type="entry name" value="ATPase_P-type"/>
    <property type="match status" value="2"/>
</dbReference>
<dbReference type="InterPro" id="IPR044492">
    <property type="entry name" value="P_typ_ATPase_HD_dom"/>
</dbReference>
<keyword evidence="7 9" id="KW-1133">Transmembrane helix</keyword>
<name>A0A2G4F091_9CYAN</name>
<dbReference type="Pfam" id="PF00122">
    <property type="entry name" value="E1-E2_ATPase"/>
    <property type="match status" value="1"/>
</dbReference>
<keyword evidence="5" id="KW-0067">ATP-binding</keyword>
<dbReference type="EMBL" id="NXIB02000063">
    <property type="protein sequence ID" value="PHX55166.1"/>
    <property type="molecule type" value="Genomic_DNA"/>
</dbReference>
<dbReference type="SUPFAM" id="SSF81653">
    <property type="entry name" value="Calcium ATPase, transduction domain A"/>
    <property type="match status" value="1"/>
</dbReference>
<dbReference type="SFLD" id="SFLDG00002">
    <property type="entry name" value="C1.7:_P-type_atpase_like"/>
    <property type="match status" value="1"/>
</dbReference>
<dbReference type="Pfam" id="PF08282">
    <property type="entry name" value="Hydrolase_3"/>
    <property type="match status" value="1"/>
</dbReference>
<dbReference type="GO" id="GO:1990573">
    <property type="term" value="P:potassium ion import across plasma membrane"/>
    <property type="evidence" value="ECO:0007669"/>
    <property type="project" value="TreeGrafter"/>
</dbReference>
<evidence type="ECO:0000256" key="8">
    <source>
        <dbReference type="ARBA" id="ARBA00023136"/>
    </source>
</evidence>
<dbReference type="InterPro" id="IPR036412">
    <property type="entry name" value="HAD-like_sf"/>
</dbReference>
<keyword evidence="4" id="KW-0547">Nucleotide-binding</keyword>
<dbReference type="SUPFAM" id="SSF81660">
    <property type="entry name" value="Metal cation-transporting ATPase, ATP-binding domain N"/>
    <property type="match status" value="1"/>
</dbReference>
<dbReference type="SUPFAM" id="SSF81665">
    <property type="entry name" value="Calcium ATPase, transmembrane domain M"/>
    <property type="match status" value="1"/>
</dbReference>
<dbReference type="InterPro" id="IPR023214">
    <property type="entry name" value="HAD_sf"/>
</dbReference>
<dbReference type="SFLD" id="SFLDF00027">
    <property type="entry name" value="p-type_atpase"/>
    <property type="match status" value="1"/>
</dbReference>
<feature type="domain" description="Cation-transporting P-type ATPase N-terminal" evidence="10">
    <location>
        <begin position="15"/>
        <end position="89"/>
    </location>
</feature>
<comment type="similarity">
    <text evidence="2">Belongs to the cation transport ATPase (P-type) (TC 3.A.3) family. Type IIA subfamily.</text>
</comment>
<dbReference type="GO" id="GO:0016887">
    <property type="term" value="F:ATP hydrolysis activity"/>
    <property type="evidence" value="ECO:0007669"/>
    <property type="project" value="InterPro"/>
</dbReference>
<dbReference type="InterPro" id="IPR001757">
    <property type="entry name" value="P_typ_ATPase"/>
</dbReference>
<dbReference type="OrthoDB" id="499468at2"/>
<dbReference type="AlphaFoldDB" id="A0A2G4F091"/>
<dbReference type="RefSeq" id="WP_096828048.1">
    <property type="nucleotide sequence ID" value="NZ_NXIB02000063.1"/>
</dbReference>
<feature type="transmembrane region" description="Helical" evidence="9">
    <location>
        <begin position="894"/>
        <end position="914"/>
    </location>
</feature>
<evidence type="ECO:0000256" key="9">
    <source>
        <dbReference type="SAM" id="Phobius"/>
    </source>
</evidence>
<feature type="transmembrane region" description="Helical" evidence="9">
    <location>
        <begin position="860"/>
        <end position="882"/>
    </location>
</feature>
<accession>A0A2G4F091</accession>
<dbReference type="GO" id="GO:0006883">
    <property type="term" value="P:intracellular sodium ion homeostasis"/>
    <property type="evidence" value="ECO:0007669"/>
    <property type="project" value="TreeGrafter"/>
</dbReference>
<dbReference type="FunFam" id="3.40.50.1000:FF:000001">
    <property type="entry name" value="Phospholipid-transporting ATPase IC"/>
    <property type="match status" value="1"/>
</dbReference>
<keyword evidence="12" id="KW-1185">Reference proteome</keyword>
<dbReference type="InterPro" id="IPR006068">
    <property type="entry name" value="ATPase_P-typ_cation-transptr_C"/>
</dbReference>
<gene>
    <name evidence="11" type="ORF">CP500_012345</name>
</gene>
<evidence type="ECO:0000313" key="12">
    <source>
        <dbReference type="Proteomes" id="UP000226442"/>
    </source>
</evidence>
<dbReference type="GO" id="GO:0036376">
    <property type="term" value="P:sodium ion export across plasma membrane"/>
    <property type="evidence" value="ECO:0007669"/>
    <property type="project" value="TreeGrafter"/>
</dbReference>
<evidence type="ECO:0000256" key="2">
    <source>
        <dbReference type="ARBA" id="ARBA00005675"/>
    </source>
</evidence>
<dbReference type="InterPro" id="IPR018303">
    <property type="entry name" value="ATPase_P-typ_P_site"/>
</dbReference>
<protein>
    <submittedName>
        <fullName evidence="11">Carbonate dehydratase</fullName>
    </submittedName>
</protein>
<comment type="caution">
    <text evidence="11">The sequence shown here is derived from an EMBL/GenBank/DDBJ whole genome shotgun (WGS) entry which is preliminary data.</text>
</comment>
<organism evidence="11 12">
    <name type="scientific">Tychonema bourrellyi FEM_GT703</name>
    <dbReference type="NCBI Taxonomy" id="2040638"/>
    <lineage>
        <taxon>Bacteria</taxon>
        <taxon>Bacillati</taxon>
        <taxon>Cyanobacteriota</taxon>
        <taxon>Cyanophyceae</taxon>
        <taxon>Oscillatoriophycideae</taxon>
        <taxon>Oscillatoriales</taxon>
        <taxon>Microcoleaceae</taxon>
        <taxon>Tychonema</taxon>
    </lineage>
</organism>
<feature type="transmembrane region" description="Helical" evidence="9">
    <location>
        <begin position="829"/>
        <end position="848"/>
    </location>
</feature>
<evidence type="ECO:0000259" key="10">
    <source>
        <dbReference type="SMART" id="SM00831"/>
    </source>
</evidence>
<dbReference type="Pfam" id="PF00689">
    <property type="entry name" value="Cation_ATPase_C"/>
    <property type="match status" value="1"/>
</dbReference>
<dbReference type="GO" id="GO:0030007">
    <property type="term" value="P:intracellular potassium ion homeostasis"/>
    <property type="evidence" value="ECO:0007669"/>
    <property type="project" value="TreeGrafter"/>
</dbReference>
<dbReference type="Pfam" id="PF13246">
    <property type="entry name" value="Cation_ATPase"/>
    <property type="match status" value="1"/>
</dbReference>